<keyword evidence="7 8" id="KW-0807">Transducer</keyword>
<keyword evidence="5 10" id="KW-0472">Membrane</keyword>
<feature type="transmembrane region" description="Helical" evidence="10">
    <location>
        <begin position="25"/>
        <end position="47"/>
    </location>
</feature>
<evidence type="ECO:0000256" key="5">
    <source>
        <dbReference type="ARBA" id="ARBA00023136"/>
    </source>
</evidence>
<dbReference type="Proteomes" id="UP001159427">
    <property type="component" value="Unassembled WGS sequence"/>
</dbReference>
<accession>A0ABN8LZP8</accession>
<feature type="compositionally biased region" description="Polar residues" evidence="9">
    <location>
        <begin position="403"/>
        <end position="412"/>
    </location>
</feature>
<evidence type="ECO:0000259" key="11">
    <source>
        <dbReference type="PROSITE" id="PS50262"/>
    </source>
</evidence>
<evidence type="ECO:0000256" key="10">
    <source>
        <dbReference type="SAM" id="Phobius"/>
    </source>
</evidence>
<comment type="similarity">
    <text evidence="8">Belongs to the G-protein coupled receptor 1 family.</text>
</comment>
<dbReference type="SUPFAM" id="SSF81321">
    <property type="entry name" value="Family A G protein-coupled receptor-like"/>
    <property type="match status" value="1"/>
</dbReference>
<dbReference type="PROSITE" id="PS00237">
    <property type="entry name" value="G_PROTEIN_RECEP_F1_1"/>
    <property type="match status" value="1"/>
</dbReference>
<dbReference type="PRINTS" id="PR00237">
    <property type="entry name" value="GPCRRHODOPSN"/>
</dbReference>
<dbReference type="PROSITE" id="PS50262">
    <property type="entry name" value="G_PROTEIN_RECEP_F1_2"/>
    <property type="match status" value="1"/>
</dbReference>
<evidence type="ECO:0000256" key="7">
    <source>
        <dbReference type="ARBA" id="ARBA00023224"/>
    </source>
</evidence>
<dbReference type="Gene3D" id="1.20.1070.10">
    <property type="entry name" value="Rhodopsin 7-helix transmembrane proteins"/>
    <property type="match status" value="1"/>
</dbReference>
<feature type="transmembrane region" description="Helical" evidence="10">
    <location>
        <begin position="97"/>
        <end position="118"/>
    </location>
</feature>
<evidence type="ECO:0000256" key="9">
    <source>
        <dbReference type="SAM" id="MobiDB-lite"/>
    </source>
</evidence>
<dbReference type="InterPro" id="IPR000276">
    <property type="entry name" value="GPCR_Rhodpsn"/>
</dbReference>
<comment type="caution">
    <text evidence="12">The sequence shown here is derived from an EMBL/GenBank/DDBJ whole genome shotgun (WGS) entry which is preliminary data.</text>
</comment>
<evidence type="ECO:0000313" key="12">
    <source>
        <dbReference type="EMBL" id="CAH3019823.1"/>
    </source>
</evidence>
<evidence type="ECO:0000313" key="13">
    <source>
        <dbReference type="Proteomes" id="UP001159427"/>
    </source>
</evidence>
<dbReference type="EMBL" id="CALNXI010000127">
    <property type="protein sequence ID" value="CAH3019823.1"/>
    <property type="molecule type" value="Genomic_DNA"/>
</dbReference>
<feature type="transmembrane region" description="Helical" evidence="10">
    <location>
        <begin position="178"/>
        <end position="205"/>
    </location>
</feature>
<evidence type="ECO:0000256" key="2">
    <source>
        <dbReference type="ARBA" id="ARBA00022692"/>
    </source>
</evidence>
<organism evidence="12 13">
    <name type="scientific">Porites evermanni</name>
    <dbReference type="NCBI Taxonomy" id="104178"/>
    <lineage>
        <taxon>Eukaryota</taxon>
        <taxon>Metazoa</taxon>
        <taxon>Cnidaria</taxon>
        <taxon>Anthozoa</taxon>
        <taxon>Hexacorallia</taxon>
        <taxon>Scleractinia</taxon>
        <taxon>Fungiina</taxon>
        <taxon>Poritidae</taxon>
        <taxon>Porites</taxon>
    </lineage>
</organism>
<reference evidence="12 13" key="1">
    <citation type="submission" date="2022-05" db="EMBL/GenBank/DDBJ databases">
        <authorList>
            <consortium name="Genoscope - CEA"/>
            <person name="William W."/>
        </authorList>
    </citation>
    <scope>NUCLEOTIDE SEQUENCE [LARGE SCALE GENOMIC DNA]</scope>
</reference>
<dbReference type="PANTHER" id="PTHR45695:SF9">
    <property type="entry name" value="LEUCOKININ RECEPTOR"/>
    <property type="match status" value="1"/>
</dbReference>
<feature type="transmembrane region" description="Helical" evidence="10">
    <location>
        <begin position="139"/>
        <end position="158"/>
    </location>
</feature>
<sequence>MENITTISLDSGFLRENLSIRAVKLILYGLIFITGITGNMLVCLVVCRQRKLRTSTNFYIVNLAVADLAVLILCIPFDVTVQENSYVWPFGKFLCHIIYPIMTMCTFASVGTLTAIAYNRYTAISRPMRVQAGRKRAKITIAIIWTASLTFVIPYTSVLRVRNSRCEETWPKLYSRTYTIFIFLFQYIVPLSFISLAYMKIALLLRRNRNHLTAAHRVQDRDVAKVVRMMAIVVLLFAVCMLPNHILWLLREFTKDFPESGRKVLGWGEILIYANSCTNPIVYSICIEEFRLAFKAYITKCCRVTEEDIRPVRRVFERISIRERSASANERIFARHLNRRLRGSLQRNQSLQSRDSVTKIFTRSNTSRTLLTAEDSRPSQDRILTLLPKTESGRNTPKHAVMNGNSFTTTAV</sequence>
<feature type="transmembrane region" description="Helical" evidence="10">
    <location>
        <begin position="226"/>
        <end position="250"/>
    </location>
</feature>
<keyword evidence="3 10" id="KW-1133">Transmembrane helix</keyword>
<comment type="subcellular location">
    <subcellularLocation>
        <location evidence="1">Membrane</location>
        <topology evidence="1">Multi-pass membrane protein</topology>
    </subcellularLocation>
</comment>
<gene>
    <name evidence="12" type="ORF">PEVE_00004343</name>
</gene>
<proteinExistence type="inferred from homology"/>
<feature type="transmembrane region" description="Helical" evidence="10">
    <location>
        <begin position="59"/>
        <end position="77"/>
    </location>
</feature>
<dbReference type="InterPro" id="IPR017452">
    <property type="entry name" value="GPCR_Rhodpsn_7TM"/>
</dbReference>
<keyword evidence="2 8" id="KW-0812">Transmembrane</keyword>
<dbReference type="CDD" id="cd00637">
    <property type="entry name" value="7tm_classA_rhodopsin-like"/>
    <property type="match status" value="1"/>
</dbReference>
<evidence type="ECO:0000256" key="1">
    <source>
        <dbReference type="ARBA" id="ARBA00004141"/>
    </source>
</evidence>
<feature type="domain" description="G-protein coupled receptors family 1 profile" evidence="11">
    <location>
        <begin position="38"/>
        <end position="283"/>
    </location>
</feature>
<keyword evidence="4 8" id="KW-0297">G-protein coupled receptor</keyword>
<keyword evidence="6 8" id="KW-0675">Receptor</keyword>
<name>A0ABN8LZP8_9CNID</name>
<evidence type="ECO:0000256" key="8">
    <source>
        <dbReference type="RuleBase" id="RU000688"/>
    </source>
</evidence>
<feature type="region of interest" description="Disordered" evidence="9">
    <location>
        <begin position="390"/>
        <end position="412"/>
    </location>
</feature>
<evidence type="ECO:0000256" key="6">
    <source>
        <dbReference type="ARBA" id="ARBA00023170"/>
    </source>
</evidence>
<dbReference type="PANTHER" id="PTHR45695">
    <property type="entry name" value="LEUCOKININ RECEPTOR-RELATED"/>
    <property type="match status" value="1"/>
</dbReference>
<protein>
    <recommendedName>
        <fullName evidence="11">G-protein coupled receptors family 1 profile domain-containing protein</fullName>
    </recommendedName>
</protein>
<evidence type="ECO:0000256" key="3">
    <source>
        <dbReference type="ARBA" id="ARBA00022989"/>
    </source>
</evidence>
<dbReference type="Pfam" id="PF00001">
    <property type="entry name" value="7tm_1"/>
    <property type="match status" value="1"/>
</dbReference>
<evidence type="ECO:0000256" key="4">
    <source>
        <dbReference type="ARBA" id="ARBA00023040"/>
    </source>
</evidence>
<keyword evidence="13" id="KW-1185">Reference proteome</keyword>